<feature type="compositionally biased region" description="Basic and acidic residues" evidence="1">
    <location>
        <begin position="74"/>
        <end position="83"/>
    </location>
</feature>
<feature type="region of interest" description="Disordered" evidence="1">
    <location>
        <begin position="53"/>
        <end position="83"/>
    </location>
</feature>
<dbReference type="KEGG" id="kla:KLLA0_D01793g"/>
<dbReference type="Pfam" id="PF04425">
    <property type="entry name" value="Bul1_N"/>
    <property type="match status" value="1"/>
</dbReference>
<evidence type="ECO:0000256" key="1">
    <source>
        <dbReference type="SAM" id="MobiDB-lite"/>
    </source>
</evidence>
<protein>
    <submittedName>
        <fullName evidence="4">KLLA0D01793p</fullName>
    </submittedName>
</protein>
<dbReference type="InterPro" id="IPR039634">
    <property type="entry name" value="Bul1-like"/>
</dbReference>
<proteinExistence type="predicted"/>
<dbReference type="PANTHER" id="PTHR31904:SF1">
    <property type="entry name" value="BYPASS OF STOP CODON PROTEIN 5-RELATED"/>
    <property type="match status" value="1"/>
</dbReference>
<feature type="compositionally biased region" description="Basic and acidic residues" evidence="1">
    <location>
        <begin position="1"/>
        <end position="20"/>
    </location>
</feature>
<dbReference type="FunCoup" id="Q6CSE2">
    <property type="interactions" value="481"/>
</dbReference>
<dbReference type="InterPro" id="IPR007519">
    <property type="entry name" value="Bul1_N"/>
</dbReference>
<gene>
    <name evidence="4" type="ORF">KLLA0_D01793g</name>
</gene>
<dbReference type="RefSeq" id="XP_453147.1">
    <property type="nucleotide sequence ID" value="XM_453147.1"/>
</dbReference>
<dbReference type="PaxDb" id="284590-Q6CSE2"/>
<dbReference type="AlphaFoldDB" id="Q6CSE2"/>
<dbReference type="HOGENOM" id="CLU_010320_0_0_1"/>
<feature type="domain" description="Bul1 C-terminal" evidence="3">
    <location>
        <begin position="655"/>
        <end position="925"/>
    </location>
</feature>
<evidence type="ECO:0000313" key="4">
    <source>
        <dbReference type="EMBL" id="CAH00243.1"/>
    </source>
</evidence>
<dbReference type="OMA" id="FFTFKFP"/>
<keyword evidence="5" id="KW-1185">Reference proteome</keyword>
<feature type="compositionally biased region" description="Low complexity" evidence="1">
    <location>
        <begin position="53"/>
        <end position="64"/>
    </location>
</feature>
<sequence>MGSDKRPQLKKQQTEDESILRGRGATKNPSGSSNLFFRSSSASNLFRLRKSFANGGSSSSSNSAMVLKSGQSKLKNEDGSEVSDTHHMIDVLPSFEMYNALHRNIPRGNVNPDQHDLPPSYLEVESQRQTPDSSDGTTVSQLDEMFLSPSPSLYDANTRVGSSQSLQSLNTVSSGVLQNSLQALSTRYEAIIDDLDDSDNIKIEKLYSLPKVSTPIDVNIRILKKATKPCEEKPEEESILKEYTSGDIINGFVVIENRSQHPLRFEMFYVTLEGCACVIDKKQGKRTVKRFLRMVDLSASWSYSNIDLATGFQYVPGDIDQDGCVLGLNNDRFLQPGVRYKKFFTFKFPNQLLDISCKHEMFCHCLLPPSFGVDKYKHHARYSNIKLNSMLGYGHLGTKGSPILTNDLCSDNLSVSYTIDARVVGKDAKRNELTIMKEKEYNLRLIPFGFCQPLTGEGDPLIQMNALQKLVEERMDALERVFKRLEAGECITANDIHSTDLSGTIDNDTNIDSREILDRKLNQLHIANRIDPDAATFPLRNVKTSKRHQHTIVSEFPYTIKPKSKSRNKLKKNIFSGLYGSSSSTTAAETETAASATSTTASLASESVPSSSLVSSDTMKYGIIMLECKVPEDGLPYIRPSLLKKTNQYQNKNKHDQANWDCAQSSFLDEEMKVLDHLNIHLRCIQANSSVSHKPPEIQAVTTQLICITSKAVSSFPLKLNAELLLNTEKMKGITGTFHGYLQKVKDYKQKFKSNIDQLTELYNKSKSTMSSHQEIRFSDFVTPQLMNDIESLASLVIDVKSLNNIFKKQDQTLSHASDKISGGTNLLSSDSAPLSLQAALSHSNPLTQAELMKQELLHEWIESNEKEYNREVTVNLVLDTEIKETLVPTFESCLCSRMYCVRVNVKFENNIGTTSIDVPVRIRYLEC</sequence>
<dbReference type="PANTHER" id="PTHR31904">
    <property type="entry name" value="BYPASS OF STOP CODON PROTEIN 5-RELATED"/>
    <property type="match status" value="1"/>
</dbReference>
<evidence type="ECO:0000259" key="2">
    <source>
        <dbReference type="Pfam" id="PF04425"/>
    </source>
</evidence>
<dbReference type="InParanoid" id="Q6CSE2"/>
<evidence type="ECO:0000313" key="5">
    <source>
        <dbReference type="Proteomes" id="UP000000598"/>
    </source>
</evidence>
<dbReference type="eggNOG" id="ENOG502QSAC">
    <property type="taxonomic scope" value="Eukaryota"/>
</dbReference>
<dbReference type="InterPro" id="IPR022794">
    <property type="entry name" value="Bul1_C"/>
</dbReference>
<accession>Q6CSE2</accession>
<reference evidence="4 5" key="1">
    <citation type="journal article" date="2004" name="Nature">
        <title>Genome evolution in yeasts.</title>
        <authorList>
            <consortium name="Genolevures"/>
            <person name="Dujon B."/>
            <person name="Sherman D."/>
            <person name="Fischer G."/>
            <person name="Durrens P."/>
            <person name="Casaregola S."/>
            <person name="Lafontaine I."/>
            <person name="de Montigny J."/>
            <person name="Marck C."/>
            <person name="Neuveglise C."/>
            <person name="Talla E."/>
            <person name="Goffard N."/>
            <person name="Frangeul L."/>
            <person name="Aigle M."/>
            <person name="Anthouard V."/>
            <person name="Babour A."/>
            <person name="Barbe V."/>
            <person name="Barnay S."/>
            <person name="Blanchin S."/>
            <person name="Beckerich J.M."/>
            <person name="Beyne E."/>
            <person name="Bleykasten C."/>
            <person name="Boisrame A."/>
            <person name="Boyer J."/>
            <person name="Cattolico L."/>
            <person name="Confanioleri F."/>
            <person name="de Daruvar A."/>
            <person name="Despons L."/>
            <person name="Fabre E."/>
            <person name="Fairhead C."/>
            <person name="Ferry-Dumazet H."/>
            <person name="Groppi A."/>
            <person name="Hantraye F."/>
            <person name="Hennequin C."/>
            <person name="Jauniaux N."/>
            <person name="Joyet P."/>
            <person name="Kachouri R."/>
            <person name="Kerrest A."/>
            <person name="Koszul R."/>
            <person name="Lemaire M."/>
            <person name="Lesur I."/>
            <person name="Ma L."/>
            <person name="Muller H."/>
            <person name="Nicaud J.M."/>
            <person name="Nikolski M."/>
            <person name="Oztas S."/>
            <person name="Ozier-Kalogeropoulos O."/>
            <person name="Pellenz S."/>
            <person name="Potier S."/>
            <person name="Richard G.F."/>
            <person name="Straub M.L."/>
            <person name="Suleau A."/>
            <person name="Swennene D."/>
            <person name="Tekaia F."/>
            <person name="Wesolowski-Louvel M."/>
            <person name="Westhof E."/>
            <person name="Wirth B."/>
            <person name="Zeniou-Meyer M."/>
            <person name="Zivanovic I."/>
            <person name="Bolotin-Fukuhara M."/>
            <person name="Thierry A."/>
            <person name="Bouchier C."/>
            <person name="Caudron B."/>
            <person name="Scarpelli C."/>
            <person name="Gaillardin C."/>
            <person name="Weissenbach J."/>
            <person name="Wincker P."/>
            <person name="Souciet J.L."/>
        </authorList>
    </citation>
    <scope>NUCLEOTIDE SEQUENCE [LARGE SCALE GENOMIC DNA]</scope>
    <source>
        <strain evidence="5">ATCC 8585 / CBS 2359 / DSM 70799 / NBRC 1267 / NRRL Y-1140 / WM37</strain>
    </source>
</reference>
<feature type="region of interest" description="Disordered" evidence="1">
    <location>
        <begin position="106"/>
        <end position="138"/>
    </location>
</feature>
<dbReference type="Pfam" id="PF04426">
    <property type="entry name" value="Bul1_C"/>
    <property type="match status" value="1"/>
</dbReference>
<feature type="domain" description="Bul1 N-terminal" evidence="2">
    <location>
        <begin position="73"/>
        <end position="504"/>
    </location>
</feature>
<name>Q6CSE2_KLULA</name>
<dbReference type="EMBL" id="CR382124">
    <property type="protein sequence ID" value="CAH00243.1"/>
    <property type="molecule type" value="Genomic_DNA"/>
</dbReference>
<organism evidence="4 5">
    <name type="scientific">Kluyveromyces lactis (strain ATCC 8585 / CBS 2359 / DSM 70799 / NBRC 1267 / NRRL Y-1140 / WM37)</name>
    <name type="common">Yeast</name>
    <name type="synonym">Candida sphaerica</name>
    <dbReference type="NCBI Taxonomy" id="284590"/>
    <lineage>
        <taxon>Eukaryota</taxon>
        <taxon>Fungi</taxon>
        <taxon>Dikarya</taxon>
        <taxon>Ascomycota</taxon>
        <taxon>Saccharomycotina</taxon>
        <taxon>Saccharomycetes</taxon>
        <taxon>Saccharomycetales</taxon>
        <taxon>Saccharomycetaceae</taxon>
        <taxon>Kluyveromyces</taxon>
    </lineage>
</organism>
<dbReference type="STRING" id="284590.Q6CSE2"/>
<evidence type="ECO:0000259" key="3">
    <source>
        <dbReference type="Pfam" id="PF04426"/>
    </source>
</evidence>
<dbReference type="Proteomes" id="UP000000598">
    <property type="component" value="Chromosome D"/>
</dbReference>
<feature type="compositionally biased region" description="Polar residues" evidence="1">
    <location>
        <begin position="127"/>
        <end position="138"/>
    </location>
</feature>
<dbReference type="GeneID" id="2893366"/>
<feature type="region of interest" description="Disordered" evidence="1">
    <location>
        <begin position="1"/>
        <end position="37"/>
    </location>
</feature>